<organism evidence="1 2">
    <name type="scientific">Candidatus Brachybacterium intestinipullorum</name>
    <dbReference type="NCBI Taxonomy" id="2838512"/>
    <lineage>
        <taxon>Bacteria</taxon>
        <taxon>Bacillati</taxon>
        <taxon>Actinomycetota</taxon>
        <taxon>Actinomycetes</taxon>
        <taxon>Micrococcales</taxon>
        <taxon>Dermabacteraceae</taxon>
        <taxon>Brachybacterium</taxon>
    </lineage>
</organism>
<reference evidence="1" key="1">
    <citation type="journal article" date="2021" name="PeerJ">
        <title>Extensive microbial diversity within the chicken gut microbiome revealed by metagenomics and culture.</title>
        <authorList>
            <person name="Gilroy R."/>
            <person name="Ravi A."/>
            <person name="Getino M."/>
            <person name="Pursley I."/>
            <person name="Horton D.L."/>
            <person name="Alikhan N.F."/>
            <person name="Baker D."/>
            <person name="Gharbi K."/>
            <person name="Hall N."/>
            <person name="Watson M."/>
            <person name="Adriaenssens E.M."/>
            <person name="Foster-Nyarko E."/>
            <person name="Jarju S."/>
            <person name="Secka A."/>
            <person name="Antonio M."/>
            <person name="Oren A."/>
            <person name="Chaudhuri R.R."/>
            <person name="La Ragione R."/>
            <person name="Hildebrand F."/>
            <person name="Pallen M.J."/>
        </authorList>
    </citation>
    <scope>NUCLEOTIDE SEQUENCE</scope>
    <source>
        <strain evidence="1">CHK130-7132</strain>
    </source>
</reference>
<comment type="caution">
    <text evidence="1">The sequence shown here is derived from an EMBL/GenBank/DDBJ whole genome shotgun (WGS) entry which is preliminary data.</text>
</comment>
<proteinExistence type="predicted"/>
<protein>
    <submittedName>
        <fullName evidence="1">Uncharacterized protein</fullName>
    </submittedName>
</protein>
<gene>
    <name evidence="1" type="ORF">H9932_15450</name>
</gene>
<dbReference type="AlphaFoldDB" id="A0A9D2Q538"/>
<reference evidence="1" key="2">
    <citation type="submission" date="2021-04" db="EMBL/GenBank/DDBJ databases">
        <authorList>
            <person name="Gilroy R."/>
        </authorList>
    </citation>
    <scope>NUCLEOTIDE SEQUENCE</scope>
    <source>
        <strain evidence="1">CHK130-7132</strain>
    </source>
</reference>
<evidence type="ECO:0000313" key="1">
    <source>
        <dbReference type="EMBL" id="HJC71055.1"/>
    </source>
</evidence>
<dbReference type="EMBL" id="DWWC01000330">
    <property type="protein sequence ID" value="HJC71055.1"/>
    <property type="molecule type" value="Genomic_DNA"/>
</dbReference>
<evidence type="ECO:0000313" key="2">
    <source>
        <dbReference type="Proteomes" id="UP000823854"/>
    </source>
</evidence>
<name>A0A9D2Q538_9MICO</name>
<accession>A0A9D2Q538</accession>
<sequence length="233" mass="25236">MTDDQLQRVLDAVRTDLGDPNTWGAPVEMRDSLALCALNSVHSLRAGTPSVRRVLRHYRDHRAAAGADPEKDSGPDLRAVIDAAGGPVSFSGDVTQNHSKLPGTKRLRAEGIYEALGNLEQLSITTAEQLREHAEDDDARRAWTRVTGLGPLSWQYLLMNAGVGSLTKPDVMIRGFLRRVLGRQVSVSRATQLLTAAAAELGVEVRALDRAIWLHESPSGVSAPTTTSTEERA</sequence>
<dbReference type="Proteomes" id="UP000823854">
    <property type="component" value="Unassembled WGS sequence"/>
</dbReference>